<evidence type="ECO:0000313" key="5">
    <source>
        <dbReference type="EMBL" id="MFD1543569.1"/>
    </source>
</evidence>
<evidence type="ECO:0000259" key="4">
    <source>
        <dbReference type="PROSITE" id="PS51186"/>
    </source>
</evidence>
<dbReference type="PANTHER" id="PTHR43792:SF8">
    <property type="entry name" value="[RIBOSOMAL PROTEIN US5]-ALANINE N-ACETYLTRANSFERASE"/>
    <property type="match status" value="1"/>
</dbReference>
<dbReference type="PANTHER" id="PTHR43792">
    <property type="entry name" value="GNAT FAMILY, PUTATIVE (AFU_ORTHOLOGUE AFUA_3G00765)-RELATED-RELATED"/>
    <property type="match status" value="1"/>
</dbReference>
<keyword evidence="6" id="KW-1185">Reference proteome</keyword>
<accession>A0ABW4GMF6</accession>
<dbReference type="Proteomes" id="UP001597097">
    <property type="component" value="Unassembled WGS sequence"/>
</dbReference>
<gene>
    <name evidence="5" type="ORF">ACFSJ0_41460</name>
</gene>
<feature type="domain" description="N-acetyltransferase" evidence="4">
    <location>
        <begin position="6"/>
        <end position="163"/>
    </location>
</feature>
<protein>
    <submittedName>
        <fullName evidence="5">GNAT family N-acetyltransferase</fullName>
        <ecNumber evidence="5">2.3.-.-</ecNumber>
    </submittedName>
</protein>
<proteinExistence type="inferred from homology"/>
<comment type="caution">
    <text evidence="5">The sequence shown here is derived from an EMBL/GenBank/DDBJ whole genome shotgun (WGS) entry which is preliminary data.</text>
</comment>
<sequence length="169" mass="18900">MEIPFVRLEPWSQGDLELLRRLNDPEMTEHLGGPETEDQVVARHERYLKLDSPGLGAMFSVVVEPELESAGSIGYWEREWQGETVYETGWGVLPEFQGRGIATAAAIAVATKARAEGRNRHLHAYPSVGHPASNAICRKAGFTFVGEVDFEYPAGHPMRCNDWRLQLLP</sequence>
<keyword evidence="1 5" id="KW-0808">Transferase</keyword>
<evidence type="ECO:0000256" key="2">
    <source>
        <dbReference type="ARBA" id="ARBA00023315"/>
    </source>
</evidence>
<dbReference type="InterPro" id="IPR016181">
    <property type="entry name" value="Acyl_CoA_acyltransferase"/>
</dbReference>
<dbReference type="GO" id="GO:0016746">
    <property type="term" value="F:acyltransferase activity"/>
    <property type="evidence" value="ECO:0007669"/>
    <property type="project" value="UniProtKB-KW"/>
</dbReference>
<evidence type="ECO:0000256" key="1">
    <source>
        <dbReference type="ARBA" id="ARBA00022679"/>
    </source>
</evidence>
<organism evidence="5 6">
    <name type="scientific">Nonomuraea guangzhouensis</name>
    <dbReference type="NCBI Taxonomy" id="1291555"/>
    <lineage>
        <taxon>Bacteria</taxon>
        <taxon>Bacillati</taxon>
        <taxon>Actinomycetota</taxon>
        <taxon>Actinomycetes</taxon>
        <taxon>Streptosporangiales</taxon>
        <taxon>Streptosporangiaceae</taxon>
        <taxon>Nonomuraea</taxon>
    </lineage>
</organism>
<dbReference type="InterPro" id="IPR000182">
    <property type="entry name" value="GNAT_dom"/>
</dbReference>
<name>A0ABW4GMF6_9ACTN</name>
<dbReference type="EC" id="2.3.-.-" evidence="5"/>
<reference evidence="6" key="1">
    <citation type="journal article" date="2019" name="Int. J. Syst. Evol. Microbiol.">
        <title>The Global Catalogue of Microorganisms (GCM) 10K type strain sequencing project: providing services to taxonomists for standard genome sequencing and annotation.</title>
        <authorList>
            <consortium name="The Broad Institute Genomics Platform"/>
            <consortium name="The Broad Institute Genome Sequencing Center for Infectious Disease"/>
            <person name="Wu L."/>
            <person name="Ma J."/>
        </authorList>
    </citation>
    <scope>NUCLEOTIDE SEQUENCE [LARGE SCALE GENOMIC DNA]</scope>
    <source>
        <strain evidence="6">CGMCC 1.15399</strain>
    </source>
</reference>
<dbReference type="Gene3D" id="3.40.630.30">
    <property type="match status" value="1"/>
</dbReference>
<dbReference type="SUPFAM" id="SSF55729">
    <property type="entry name" value="Acyl-CoA N-acyltransferases (Nat)"/>
    <property type="match status" value="1"/>
</dbReference>
<evidence type="ECO:0000313" key="6">
    <source>
        <dbReference type="Proteomes" id="UP001597097"/>
    </source>
</evidence>
<dbReference type="InterPro" id="IPR051531">
    <property type="entry name" value="N-acetyltransferase"/>
</dbReference>
<dbReference type="Pfam" id="PF13302">
    <property type="entry name" value="Acetyltransf_3"/>
    <property type="match status" value="1"/>
</dbReference>
<comment type="similarity">
    <text evidence="3">Belongs to the acetyltransferase family. RimJ subfamily.</text>
</comment>
<evidence type="ECO:0000256" key="3">
    <source>
        <dbReference type="ARBA" id="ARBA00038502"/>
    </source>
</evidence>
<dbReference type="RefSeq" id="WP_246654572.1">
    <property type="nucleotide sequence ID" value="NZ_JAHKRM010000044.1"/>
</dbReference>
<keyword evidence="2 5" id="KW-0012">Acyltransferase</keyword>
<dbReference type="PROSITE" id="PS51186">
    <property type="entry name" value="GNAT"/>
    <property type="match status" value="1"/>
</dbReference>
<dbReference type="EMBL" id="JBHUCM010000039">
    <property type="protein sequence ID" value="MFD1543569.1"/>
    <property type="molecule type" value="Genomic_DNA"/>
</dbReference>